<feature type="compositionally biased region" description="Basic and acidic residues" evidence="9">
    <location>
        <begin position="1554"/>
        <end position="1577"/>
    </location>
</feature>
<evidence type="ECO:0000256" key="2">
    <source>
        <dbReference type="ARBA" id="ARBA00022741"/>
    </source>
</evidence>
<dbReference type="PANTHER" id="PTHR11472:SF47">
    <property type="entry name" value="FANCONI ANEMIA GROUP J PROTEIN"/>
    <property type="match status" value="1"/>
</dbReference>
<feature type="region of interest" description="Disordered" evidence="9">
    <location>
        <begin position="455"/>
        <end position="512"/>
    </location>
</feature>
<feature type="compositionally biased region" description="Basic and acidic residues" evidence="9">
    <location>
        <begin position="73"/>
        <end position="83"/>
    </location>
</feature>
<feature type="compositionally biased region" description="Basic and acidic residues" evidence="9">
    <location>
        <begin position="477"/>
        <end position="487"/>
    </location>
</feature>
<dbReference type="Gene3D" id="3.40.50.300">
    <property type="entry name" value="P-loop containing nucleotide triphosphate hydrolases"/>
    <property type="match status" value="2"/>
</dbReference>
<feature type="compositionally biased region" description="Low complexity" evidence="9">
    <location>
        <begin position="498"/>
        <end position="512"/>
    </location>
</feature>
<accession>A0A0G4IAU1</accession>
<dbReference type="SMART" id="SM00488">
    <property type="entry name" value="DEXDc2"/>
    <property type="match status" value="1"/>
</dbReference>
<name>A0A0G4IAU1_9ALVE</name>
<keyword evidence="6" id="KW-0408">Iron</keyword>
<evidence type="ECO:0000256" key="7">
    <source>
        <dbReference type="ARBA" id="ARBA00023014"/>
    </source>
</evidence>
<feature type="compositionally biased region" description="Basic residues" evidence="9">
    <location>
        <begin position="145"/>
        <end position="154"/>
    </location>
</feature>
<feature type="compositionally biased region" description="Polar residues" evidence="9">
    <location>
        <begin position="1506"/>
        <end position="1523"/>
    </location>
</feature>
<dbReference type="GO" id="GO:0051536">
    <property type="term" value="F:iron-sulfur cluster binding"/>
    <property type="evidence" value="ECO:0007669"/>
    <property type="project" value="UniProtKB-KW"/>
</dbReference>
<keyword evidence="7" id="KW-0411">Iron-sulfur</keyword>
<feature type="compositionally biased region" description="Basic and acidic residues" evidence="9">
    <location>
        <begin position="1221"/>
        <end position="1230"/>
    </location>
</feature>
<keyword evidence="8" id="KW-0413">Isomerase</keyword>
<evidence type="ECO:0000259" key="10">
    <source>
        <dbReference type="PROSITE" id="PS51193"/>
    </source>
</evidence>
<evidence type="ECO:0000256" key="5">
    <source>
        <dbReference type="ARBA" id="ARBA00022840"/>
    </source>
</evidence>
<feature type="compositionally biased region" description="Polar residues" evidence="9">
    <location>
        <begin position="815"/>
        <end position="824"/>
    </location>
</feature>
<keyword evidence="2" id="KW-0547">Nucleotide-binding</keyword>
<dbReference type="PROSITE" id="PS51193">
    <property type="entry name" value="HELICASE_ATP_BIND_2"/>
    <property type="match status" value="1"/>
</dbReference>
<feature type="compositionally biased region" description="Polar residues" evidence="9">
    <location>
        <begin position="461"/>
        <end position="470"/>
    </location>
</feature>
<feature type="compositionally biased region" description="Basic and acidic residues" evidence="9">
    <location>
        <begin position="1703"/>
        <end position="1740"/>
    </location>
</feature>
<feature type="region of interest" description="Disordered" evidence="9">
    <location>
        <begin position="1"/>
        <end position="167"/>
    </location>
</feature>
<dbReference type="Pfam" id="PF06733">
    <property type="entry name" value="DEAD_2"/>
    <property type="match status" value="1"/>
</dbReference>
<organism evidence="11">
    <name type="scientific">Chromera velia CCMP2878</name>
    <dbReference type="NCBI Taxonomy" id="1169474"/>
    <lineage>
        <taxon>Eukaryota</taxon>
        <taxon>Sar</taxon>
        <taxon>Alveolata</taxon>
        <taxon>Colpodellida</taxon>
        <taxon>Chromeraceae</taxon>
        <taxon>Chromera</taxon>
    </lineage>
</organism>
<feature type="domain" description="Helicase ATP-binding" evidence="10">
    <location>
        <begin position="517"/>
        <end position="834"/>
    </location>
</feature>
<evidence type="ECO:0000256" key="1">
    <source>
        <dbReference type="ARBA" id="ARBA00022723"/>
    </source>
</evidence>
<protein>
    <recommendedName>
        <fullName evidence="10">Helicase ATP-binding domain-containing protein</fullName>
    </recommendedName>
</protein>
<feature type="compositionally biased region" description="Basic and acidic residues" evidence="9">
    <location>
        <begin position="104"/>
        <end position="117"/>
    </location>
</feature>
<proteinExistence type="predicted"/>
<feature type="compositionally biased region" description="Polar residues" evidence="9">
    <location>
        <begin position="1665"/>
        <end position="1687"/>
    </location>
</feature>
<dbReference type="GO" id="GO:0003678">
    <property type="term" value="F:DNA helicase activity"/>
    <property type="evidence" value="ECO:0007669"/>
    <property type="project" value="InterPro"/>
</dbReference>
<feature type="region of interest" description="Disordered" evidence="9">
    <location>
        <begin position="1221"/>
        <end position="1289"/>
    </location>
</feature>
<dbReference type="GO" id="GO:1990918">
    <property type="term" value="P:double-strand break repair involved in meiotic recombination"/>
    <property type="evidence" value="ECO:0007669"/>
    <property type="project" value="TreeGrafter"/>
</dbReference>
<dbReference type="EMBL" id="CDMZ01005761">
    <property type="protein sequence ID" value="CEM54160.1"/>
    <property type="molecule type" value="Genomic_DNA"/>
</dbReference>
<dbReference type="InterPro" id="IPR014013">
    <property type="entry name" value="Helic_SF1/SF2_ATP-bd_DinG/Rad3"/>
</dbReference>
<dbReference type="GO" id="GO:0016818">
    <property type="term" value="F:hydrolase activity, acting on acid anhydrides, in phosphorus-containing anhydrides"/>
    <property type="evidence" value="ECO:0007669"/>
    <property type="project" value="InterPro"/>
</dbReference>
<reference evidence="11" key="1">
    <citation type="submission" date="2014-11" db="EMBL/GenBank/DDBJ databases">
        <authorList>
            <person name="Otto D Thomas"/>
            <person name="Naeem Raeece"/>
        </authorList>
    </citation>
    <scope>NUCLEOTIDE SEQUENCE</scope>
</reference>
<dbReference type="GO" id="GO:0005634">
    <property type="term" value="C:nucleus"/>
    <property type="evidence" value="ECO:0007669"/>
    <property type="project" value="TreeGrafter"/>
</dbReference>
<dbReference type="InterPro" id="IPR010614">
    <property type="entry name" value="RAD3-like_helicase_DEAD"/>
</dbReference>
<feature type="region of interest" description="Disordered" evidence="9">
    <location>
        <begin position="865"/>
        <end position="894"/>
    </location>
</feature>
<dbReference type="PANTHER" id="PTHR11472">
    <property type="entry name" value="DNA REPAIR DEAD HELICASE RAD3/XP-D SUBFAMILY MEMBER"/>
    <property type="match status" value="1"/>
</dbReference>
<evidence type="ECO:0000256" key="6">
    <source>
        <dbReference type="ARBA" id="ARBA00023004"/>
    </source>
</evidence>
<dbReference type="VEuPathDB" id="CryptoDB:Cvel_12559"/>
<dbReference type="SMART" id="SM00491">
    <property type="entry name" value="HELICc2"/>
    <property type="match status" value="1"/>
</dbReference>
<keyword evidence="5" id="KW-0067">ATP-binding</keyword>
<dbReference type="GO" id="GO:0003677">
    <property type="term" value="F:DNA binding"/>
    <property type="evidence" value="ECO:0007669"/>
    <property type="project" value="InterPro"/>
</dbReference>
<feature type="region of interest" description="Disordered" evidence="9">
    <location>
        <begin position="798"/>
        <end position="827"/>
    </location>
</feature>
<feature type="region of interest" description="Disordered" evidence="9">
    <location>
        <begin position="1437"/>
        <end position="1740"/>
    </location>
</feature>
<feature type="compositionally biased region" description="Polar residues" evidence="9">
    <location>
        <begin position="88"/>
        <end position="103"/>
    </location>
</feature>
<evidence type="ECO:0000313" key="11">
    <source>
        <dbReference type="EMBL" id="CEM54160.1"/>
    </source>
</evidence>
<dbReference type="GO" id="GO:0046872">
    <property type="term" value="F:metal ion binding"/>
    <property type="evidence" value="ECO:0007669"/>
    <property type="project" value="UniProtKB-KW"/>
</dbReference>
<dbReference type="GO" id="GO:0006289">
    <property type="term" value="P:nucleotide-excision repair"/>
    <property type="evidence" value="ECO:0007669"/>
    <property type="project" value="TreeGrafter"/>
</dbReference>
<evidence type="ECO:0000256" key="4">
    <source>
        <dbReference type="ARBA" id="ARBA00022806"/>
    </source>
</evidence>
<evidence type="ECO:0000256" key="3">
    <source>
        <dbReference type="ARBA" id="ARBA00022801"/>
    </source>
</evidence>
<evidence type="ECO:0000256" key="9">
    <source>
        <dbReference type="SAM" id="MobiDB-lite"/>
    </source>
</evidence>
<dbReference type="InterPro" id="IPR045028">
    <property type="entry name" value="DinG/Rad3-like"/>
</dbReference>
<sequence>MASPVVIDLSSDDDGDRQHRAVMPPASIPEGAGGHQGPAVLSLHGSSARAFGRRPSRPSVNSQQGGPRSSRPRLSELRCHFGDGDGQGQTSLGYAQQDTQIGTSHERQIEAESREPPEYSDVEIPGWQDRKVHGRNEPNISPSNRMRKKLRRHGRSEAPSPEEMRNLSASHAGASVNVHTNGENASVTTKRIGPDAPPPYPEIRSSCLRECAPPNAVLPLDTESGSREAVSQNSPPPLLSRAFPETRPKPLAEAAPKKNSKTEMLMAIQEGVGKGQGKITGRTHKSRLLPEKQIAFEGPEPQKIPGSLENLRLPAGGWGEEGGEKSPPEEVAPQGFGTNVHRERRQRRARERDGDLSFDPPRVHVLPSYPNFPQGAMPLTEAAAAELSRPLGKPGRRIDALSEEAQNLQKQRQIRVAGIPVLFPFSPNRGQVLIIRTVCQLLQETAVAPLQTDKATGSAELETQSGSSKIGGSAQADQDRLRQDQSKDGGAVLQQSNPSSAPLPLPSSAFLPSSSSSSSSSSFAFVPRPQRLPVVESRTEAVQAGSKAKRKRPALALIEAPTGTGKTIALLTSVLAFQTDRAYRASTGDIVADAVPRIFYASRTHKQLDQVARELRRSAYRPLMTLLASRERFCLHPRISTQANKAEACEQATFADRMECVHLEKHERTGYPRSKLDSYRPGPRGRLQTFDIEELVAEGHRLTVCPYHASRDLLSEGAALVLLTYQQIFDPPTRTANALLPAMKDSIIVLDEAHNIEGVCREVASLDWATSRLHELSGEIVDIAQKLSALPVTTRGKFKQGPFGRSRGREGTNEGGDQSVNSAAKSDKEIGKVAASLSQILTELAQIAERVSAGRESGWISLQTAGGSRQQGQGVGAGTRGPPPFGRRPAEPSVVTQQGVRTVRKAMQVANMESTAVKSSTVNDIEALLSQLLFFVEDEGKCFVAAVETAAPGGGQLGEGRQVRGNAFGPFIRLRLLCQSASVAFSPILETAQAVILTSGTLSPIPSTVAELVGHRKQDGGTWGGNLLLRSLVAPHFPTLQRNLLAQIFETGHSRKLTSVVSTSQSASKSSPEFVRLDTSYGRRDDDAAKLAVGLTLVEIIRRVPHGVLVFFPSYAAKAKLEDCWEGSSGVMEDIRSAKGGHVFSEASGMEGDSFDAMLSKFYTAAQSGQGAVLFGVGRGRASEGLNFANEYARAVVVVGIPYGPLRDVGSQLKRRWNDETLAESRRERGAGGPSLTAPGREGNPPSGALQGLPGSSRTDLGVRAQNVPPHHLGDSSFSEELVPPSSDSLLLLPPPPSGSLWYTIDAFRSLNQSIGRLLRHSADFGGIFLLDFRMKDERHYRLLPTWLREAIARSSRTFEECPIPPDENEEGELAPMAGLVEQGYHETVPGQSDYSIPESCSMPVPDDCGINQSHIGKGCRRAWVLFGFPLKGPFKPSSVPARIPADPKKVAKEGGESTERRLPDSQNSAFPVSAVASGGREKRESFTKQEKVPSFCLNEPRPAATDSTGTDPAHPSGQSSTPVEHLFADPQGKSGDRLSLPHQMSSQSQGQGRGERKCSSRSNDKESGGKEKDGGQRDSAFSRASREQDPLHGSTRSLHATMATPVSGLGSPAAWHESNREKTPQTNDSHQQEAKKSLRLGVFRPTLLGKSSAEVDPSAKRSPRQQQGNETSPQEPGSTPLRSSLLTKERKKERRQSVAYQRGERKSTRFEEQNTLKQEELEKAMEQIQKDHAGERATG</sequence>
<keyword evidence="1" id="KW-0479">Metal-binding</keyword>
<keyword evidence="3" id="KW-0378">Hydrolase</keyword>
<dbReference type="Pfam" id="PF13307">
    <property type="entry name" value="Helicase_C_2"/>
    <property type="match status" value="1"/>
</dbReference>
<feature type="compositionally biased region" description="Basic and acidic residues" evidence="9">
    <location>
        <begin position="1446"/>
        <end position="1464"/>
    </location>
</feature>
<dbReference type="InterPro" id="IPR006555">
    <property type="entry name" value="ATP-dep_Helicase_C"/>
</dbReference>
<dbReference type="InterPro" id="IPR027417">
    <property type="entry name" value="P-loop_NTPase"/>
</dbReference>
<evidence type="ECO:0000256" key="8">
    <source>
        <dbReference type="ARBA" id="ARBA00023235"/>
    </source>
</evidence>
<dbReference type="GO" id="GO:0005524">
    <property type="term" value="F:ATP binding"/>
    <property type="evidence" value="ECO:0007669"/>
    <property type="project" value="UniProtKB-KW"/>
</dbReference>
<feature type="compositionally biased region" description="Basic and acidic residues" evidence="9">
    <location>
        <begin position="1480"/>
        <end position="1492"/>
    </location>
</feature>
<gene>
    <name evidence="11" type="ORF">Cvel_12559</name>
</gene>
<dbReference type="InterPro" id="IPR006554">
    <property type="entry name" value="Helicase-like_DEXD_c2"/>
</dbReference>
<feature type="region of interest" description="Disordered" evidence="9">
    <location>
        <begin position="181"/>
        <end position="369"/>
    </location>
</feature>
<keyword evidence="4" id="KW-0347">Helicase</keyword>
<dbReference type="SUPFAM" id="SSF52540">
    <property type="entry name" value="P-loop containing nucleoside triphosphate hydrolases"/>
    <property type="match status" value="1"/>
</dbReference>
<feature type="compositionally biased region" description="Low complexity" evidence="9">
    <location>
        <begin position="1279"/>
        <end position="1289"/>
    </location>
</feature>